<proteinExistence type="predicted"/>
<dbReference type="EMBL" id="JACYTN010000009">
    <property type="protein sequence ID" value="MBD8499266.1"/>
    <property type="molecule type" value="Genomic_DNA"/>
</dbReference>
<protein>
    <recommendedName>
        <fullName evidence="4">DUF3221 domain-containing protein</fullName>
    </recommendedName>
</protein>
<evidence type="ECO:0000313" key="2">
    <source>
        <dbReference type="EMBL" id="MBD8499266.1"/>
    </source>
</evidence>
<dbReference type="PROSITE" id="PS51257">
    <property type="entry name" value="PROKAR_LIPOPROTEIN"/>
    <property type="match status" value="1"/>
</dbReference>
<dbReference type="RefSeq" id="WP_192025605.1">
    <property type="nucleotide sequence ID" value="NZ_JACYTN010000009.1"/>
</dbReference>
<keyword evidence="1" id="KW-0732">Signal</keyword>
<evidence type="ECO:0000256" key="1">
    <source>
        <dbReference type="SAM" id="SignalP"/>
    </source>
</evidence>
<sequence length="92" mass="10474">MKKILPIFIVLTMLISGCFNNTDQETIFLTGYITTVDLNEKLIVVDNSESIYVSDITDYHIGQKIKAKIKKKGNKDSWDPKLLEVIEISIVQ</sequence>
<accession>A0ABR9B253</accession>
<reference evidence="2 3" key="1">
    <citation type="submission" date="2020-09" db="EMBL/GenBank/DDBJ databases">
        <title>Paenibacillus sp. CAU 1523 isolated from sand of Haeundae Beach.</title>
        <authorList>
            <person name="Kim W."/>
        </authorList>
    </citation>
    <scope>NUCLEOTIDE SEQUENCE [LARGE SCALE GENOMIC DNA]</scope>
    <source>
        <strain evidence="2 3">CAU 1523</strain>
    </source>
</reference>
<dbReference type="Proteomes" id="UP000634529">
    <property type="component" value="Unassembled WGS sequence"/>
</dbReference>
<feature type="chain" id="PRO_5046462483" description="DUF3221 domain-containing protein" evidence="1">
    <location>
        <begin position="22"/>
        <end position="92"/>
    </location>
</feature>
<evidence type="ECO:0008006" key="4">
    <source>
        <dbReference type="Google" id="ProtNLM"/>
    </source>
</evidence>
<feature type="signal peptide" evidence="1">
    <location>
        <begin position="1"/>
        <end position="21"/>
    </location>
</feature>
<keyword evidence="3" id="KW-1185">Reference proteome</keyword>
<evidence type="ECO:0000313" key="3">
    <source>
        <dbReference type="Proteomes" id="UP000634529"/>
    </source>
</evidence>
<name>A0ABR9B253_9BACL</name>
<organism evidence="2 3">
    <name type="scientific">Paenibacillus arenosi</name>
    <dbReference type="NCBI Taxonomy" id="2774142"/>
    <lineage>
        <taxon>Bacteria</taxon>
        <taxon>Bacillati</taxon>
        <taxon>Bacillota</taxon>
        <taxon>Bacilli</taxon>
        <taxon>Bacillales</taxon>
        <taxon>Paenibacillaceae</taxon>
        <taxon>Paenibacillus</taxon>
    </lineage>
</organism>
<comment type="caution">
    <text evidence="2">The sequence shown here is derived from an EMBL/GenBank/DDBJ whole genome shotgun (WGS) entry which is preliminary data.</text>
</comment>
<gene>
    <name evidence="2" type="ORF">IFO66_13295</name>
</gene>